<dbReference type="Proteomes" id="UP000814140">
    <property type="component" value="Unassembled WGS sequence"/>
</dbReference>
<proteinExistence type="predicted"/>
<accession>A0ACB8TH12</accession>
<reference evidence="1" key="1">
    <citation type="submission" date="2021-03" db="EMBL/GenBank/DDBJ databases">
        <authorList>
            <consortium name="DOE Joint Genome Institute"/>
            <person name="Ahrendt S."/>
            <person name="Looney B.P."/>
            <person name="Miyauchi S."/>
            <person name="Morin E."/>
            <person name="Drula E."/>
            <person name="Courty P.E."/>
            <person name="Chicoki N."/>
            <person name="Fauchery L."/>
            <person name="Kohler A."/>
            <person name="Kuo A."/>
            <person name="Labutti K."/>
            <person name="Pangilinan J."/>
            <person name="Lipzen A."/>
            <person name="Riley R."/>
            <person name="Andreopoulos W."/>
            <person name="He G."/>
            <person name="Johnson J."/>
            <person name="Barry K.W."/>
            <person name="Grigoriev I.V."/>
            <person name="Nagy L."/>
            <person name="Hibbett D."/>
            <person name="Henrissat B."/>
            <person name="Matheny P.B."/>
            <person name="Labbe J."/>
            <person name="Martin F."/>
        </authorList>
    </citation>
    <scope>NUCLEOTIDE SEQUENCE</scope>
    <source>
        <strain evidence="1">HHB10654</strain>
    </source>
</reference>
<keyword evidence="2" id="KW-1185">Reference proteome</keyword>
<protein>
    <submittedName>
        <fullName evidence="1">Uncharacterized protein</fullName>
    </submittedName>
</protein>
<gene>
    <name evidence="1" type="ORF">BV25DRAFT_1846837</name>
</gene>
<sequence>MFHDLPVALIPLLALAVLQTAAYPNTFHGPLTQRESLSPRLSLAPESLAGRRRQATNSTSPSNPTSSNGTGAGPGTGTSNETDFLWIIQDTFDYTNFFNEFAFYNSGDPTHGTVTYVNQETAFANNLSYISSENTVIMKGDDTTWLQEGEFRQSVRVSSYAQYNTGLFILDTNQAPWGCGVWPAFWTLGNGYWPTTGEIDIIEGVHDNEHNQVTWHTSPGCTLTPTANFTGSIVLQNNQPNLDCTGSATQPGCGITEWSRASYGPTFDAQGGGVFAMKWDQDGIAVWSFYRVAVPQDVKDGTPNPANWGVPVAVLEPGNCDPLTYFQNHSIIFDITFCGDWAGNSYATSGCPGTCADHLMDPTNFVNASWNINWLKVYRRQTVKGVVSGGISVRENLRPWMLLSLLATLSLLCGWFADM</sequence>
<reference evidence="1" key="2">
    <citation type="journal article" date="2022" name="New Phytol.">
        <title>Evolutionary transition to the ectomycorrhizal habit in the genomes of a hyperdiverse lineage of mushroom-forming fungi.</title>
        <authorList>
            <person name="Looney B."/>
            <person name="Miyauchi S."/>
            <person name="Morin E."/>
            <person name="Drula E."/>
            <person name="Courty P.E."/>
            <person name="Kohler A."/>
            <person name="Kuo A."/>
            <person name="LaButti K."/>
            <person name="Pangilinan J."/>
            <person name="Lipzen A."/>
            <person name="Riley R."/>
            <person name="Andreopoulos W."/>
            <person name="He G."/>
            <person name="Johnson J."/>
            <person name="Nolan M."/>
            <person name="Tritt A."/>
            <person name="Barry K.W."/>
            <person name="Grigoriev I.V."/>
            <person name="Nagy L.G."/>
            <person name="Hibbett D."/>
            <person name="Henrissat B."/>
            <person name="Matheny P.B."/>
            <person name="Labbe J."/>
            <person name="Martin F.M."/>
        </authorList>
    </citation>
    <scope>NUCLEOTIDE SEQUENCE</scope>
    <source>
        <strain evidence="1">HHB10654</strain>
    </source>
</reference>
<evidence type="ECO:0000313" key="2">
    <source>
        <dbReference type="Proteomes" id="UP000814140"/>
    </source>
</evidence>
<organism evidence="1 2">
    <name type="scientific">Artomyces pyxidatus</name>
    <dbReference type="NCBI Taxonomy" id="48021"/>
    <lineage>
        <taxon>Eukaryota</taxon>
        <taxon>Fungi</taxon>
        <taxon>Dikarya</taxon>
        <taxon>Basidiomycota</taxon>
        <taxon>Agaricomycotina</taxon>
        <taxon>Agaricomycetes</taxon>
        <taxon>Russulales</taxon>
        <taxon>Auriscalpiaceae</taxon>
        <taxon>Artomyces</taxon>
    </lineage>
</organism>
<name>A0ACB8TH12_9AGAM</name>
<comment type="caution">
    <text evidence="1">The sequence shown here is derived from an EMBL/GenBank/DDBJ whole genome shotgun (WGS) entry which is preliminary data.</text>
</comment>
<dbReference type="EMBL" id="MU277189">
    <property type="protein sequence ID" value="KAI0067689.1"/>
    <property type="molecule type" value="Genomic_DNA"/>
</dbReference>
<evidence type="ECO:0000313" key="1">
    <source>
        <dbReference type="EMBL" id="KAI0067689.1"/>
    </source>
</evidence>